<comment type="subunit">
    <text evidence="2">Interacts transiently with the RNA polymerase catalytic core formed by RpoA, RpoB, RpoC and RpoZ (2 alpha, 1 beta, 1 beta' and 1 omega subunit) to form the RNA polymerase holoenzyme that can initiate transcription.</text>
</comment>
<evidence type="ECO:0000313" key="10">
    <source>
        <dbReference type="EMBL" id="MBB5402069.1"/>
    </source>
</evidence>
<dbReference type="GO" id="GO:0003677">
    <property type="term" value="F:DNA binding"/>
    <property type="evidence" value="ECO:0007669"/>
    <property type="project" value="UniProtKB-KW"/>
</dbReference>
<dbReference type="EMBL" id="JACHDE010000007">
    <property type="protein sequence ID" value="MBB5402069.1"/>
    <property type="molecule type" value="Genomic_DNA"/>
</dbReference>
<keyword evidence="3" id="KW-0805">Transcription regulation</keyword>
<dbReference type="PANTHER" id="PTHR43133:SF8">
    <property type="entry name" value="RNA POLYMERASE SIGMA FACTOR HI_1459-RELATED"/>
    <property type="match status" value="1"/>
</dbReference>
<evidence type="ECO:0000256" key="4">
    <source>
        <dbReference type="ARBA" id="ARBA00023082"/>
    </source>
</evidence>
<evidence type="ECO:0000256" key="5">
    <source>
        <dbReference type="ARBA" id="ARBA00023125"/>
    </source>
</evidence>
<dbReference type="SUPFAM" id="SSF88659">
    <property type="entry name" value="Sigma3 and sigma4 domains of RNA polymerase sigma factors"/>
    <property type="match status" value="1"/>
</dbReference>
<feature type="compositionally biased region" description="Basic and acidic residues" evidence="7">
    <location>
        <begin position="30"/>
        <end position="45"/>
    </location>
</feature>
<evidence type="ECO:0000313" key="11">
    <source>
        <dbReference type="Proteomes" id="UP000592820"/>
    </source>
</evidence>
<feature type="domain" description="RNA polymerase sigma factor 70 region 4 type 2" evidence="9">
    <location>
        <begin position="179"/>
        <end position="226"/>
    </location>
</feature>
<protein>
    <submittedName>
        <fullName evidence="10">RNA polymerase sigma-70 factor (ECF subfamily)</fullName>
    </submittedName>
</protein>
<dbReference type="InterPro" id="IPR013249">
    <property type="entry name" value="RNA_pol_sigma70_r4_t2"/>
</dbReference>
<dbReference type="InterPro" id="IPR014284">
    <property type="entry name" value="RNA_pol_sigma-70_dom"/>
</dbReference>
<reference evidence="10 11" key="1">
    <citation type="submission" date="2020-08" db="EMBL/GenBank/DDBJ databases">
        <title>Genomic Encyclopedia of Type Strains, Phase IV (KMG-V): Genome sequencing to study the core and pangenomes of soil and plant-associated prokaryotes.</title>
        <authorList>
            <person name="Whitman W."/>
        </authorList>
    </citation>
    <scope>NUCLEOTIDE SEQUENCE [LARGE SCALE GENOMIC DNA]</scope>
    <source>
        <strain evidence="10 11">JPY162</strain>
    </source>
</reference>
<evidence type="ECO:0000256" key="2">
    <source>
        <dbReference type="ARBA" id="ARBA00011344"/>
    </source>
</evidence>
<dbReference type="RefSeq" id="WP_311733492.1">
    <property type="nucleotide sequence ID" value="NZ_JACHDE010000007.1"/>
</dbReference>
<dbReference type="GO" id="GO:0016987">
    <property type="term" value="F:sigma factor activity"/>
    <property type="evidence" value="ECO:0007669"/>
    <property type="project" value="UniProtKB-KW"/>
</dbReference>
<dbReference type="InterPro" id="IPR013324">
    <property type="entry name" value="RNA_pol_sigma_r3/r4-like"/>
</dbReference>
<dbReference type="InterPro" id="IPR013325">
    <property type="entry name" value="RNA_pol_sigma_r2"/>
</dbReference>
<feature type="region of interest" description="Disordered" evidence="7">
    <location>
        <begin position="30"/>
        <end position="53"/>
    </location>
</feature>
<dbReference type="InterPro" id="IPR032710">
    <property type="entry name" value="NTF2-like_dom_sf"/>
</dbReference>
<dbReference type="InterPro" id="IPR007627">
    <property type="entry name" value="RNA_pol_sigma70_r2"/>
</dbReference>
<sequence length="360" mass="39888">MFGFDGVAHQCQSLHDFFLSRLSAPVWSDNRKDDGDKLKDAREKNFSGPHPLGERERLFDIGVRDQPEDSALDANELTQLMAAMRPRLHRYCTRMMGSAFDGEDVVQETLSNAVVACSAAGEILHPESWLLAIAHHAALDALRRRKRQGHQESDEVLANLTDHGAQADARVAATASLAMFLHLSVVQRSCVVLADVLGYSLTETAAILSVSVPSVKAALHRGRGRLRELVGVSDAALPRLAEADLERLRAYAERFNARDFDALRDLLAEEVRLDLVSRARLAGRKDVSVYFTRYAESTGCSLSLGWAEHRPVLLATDPVVADAGVAYVILLDWTDDDRIIAIRDFRFAPYVMESLTVQRL</sequence>
<dbReference type="SUPFAM" id="SSF54427">
    <property type="entry name" value="NTF2-like"/>
    <property type="match status" value="1"/>
</dbReference>
<dbReference type="InterPro" id="IPR036388">
    <property type="entry name" value="WH-like_DNA-bd_sf"/>
</dbReference>
<dbReference type="Pfam" id="PF04542">
    <property type="entry name" value="Sigma70_r2"/>
    <property type="match status" value="1"/>
</dbReference>
<keyword evidence="4" id="KW-0731">Sigma factor</keyword>
<dbReference type="SUPFAM" id="SSF88946">
    <property type="entry name" value="Sigma2 domain of RNA polymerase sigma factors"/>
    <property type="match status" value="1"/>
</dbReference>
<accession>A0A7W8LAI8</accession>
<dbReference type="Gene3D" id="1.10.1740.10">
    <property type="match status" value="1"/>
</dbReference>
<dbReference type="AlphaFoldDB" id="A0A7W8LAI8"/>
<dbReference type="NCBIfam" id="TIGR02937">
    <property type="entry name" value="sigma70-ECF"/>
    <property type="match status" value="1"/>
</dbReference>
<evidence type="ECO:0000256" key="6">
    <source>
        <dbReference type="ARBA" id="ARBA00023163"/>
    </source>
</evidence>
<organism evidence="10 11">
    <name type="scientific">Paraburkholderia youngii</name>
    <dbReference type="NCBI Taxonomy" id="2782701"/>
    <lineage>
        <taxon>Bacteria</taxon>
        <taxon>Pseudomonadati</taxon>
        <taxon>Pseudomonadota</taxon>
        <taxon>Betaproteobacteria</taxon>
        <taxon>Burkholderiales</taxon>
        <taxon>Burkholderiaceae</taxon>
        <taxon>Paraburkholderia</taxon>
    </lineage>
</organism>
<dbReference type="Proteomes" id="UP000592820">
    <property type="component" value="Unassembled WGS sequence"/>
</dbReference>
<dbReference type="InterPro" id="IPR039425">
    <property type="entry name" value="RNA_pol_sigma-70-like"/>
</dbReference>
<dbReference type="PANTHER" id="PTHR43133">
    <property type="entry name" value="RNA POLYMERASE ECF-TYPE SIGMA FACTO"/>
    <property type="match status" value="1"/>
</dbReference>
<evidence type="ECO:0000256" key="7">
    <source>
        <dbReference type="SAM" id="MobiDB-lite"/>
    </source>
</evidence>
<comment type="similarity">
    <text evidence="1">Belongs to the sigma-70 factor family. ECF subfamily.</text>
</comment>
<evidence type="ECO:0000256" key="3">
    <source>
        <dbReference type="ARBA" id="ARBA00023015"/>
    </source>
</evidence>
<dbReference type="Gene3D" id="1.10.10.10">
    <property type="entry name" value="Winged helix-like DNA-binding domain superfamily/Winged helix DNA-binding domain"/>
    <property type="match status" value="1"/>
</dbReference>
<dbReference type="Pfam" id="PF08281">
    <property type="entry name" value="Sigma70_r4_2"/>
    <property type="match status" value="1"/>
</dbReference>
<evidence type="ECO:0000256" key="1">
    <source>
        <dbReference type="ARBA" id="ARBA00010641"/>
    </source>
</evidence>
<evidence type="ECO:0000259" key="8">
    <source>
        <dbReference type="Pfam" id="PF04542"/>
    </source>
</evidence>
<dbReference type="GO" id="GO:0006352">
    <property type="term" value="P:DNA-templated transcription initiation"/>
    <property type="evidence" value="ECO:0007669"/>
    <property type="project" value="InterPro"/>
</dbReference>
<comment type="caution">
    <text evidence="10">The sequence shown here is derived from an EMBL/GenBank/DDBJ whole genome shotgun (WGS) entry which is preliminary data.</text>
</comment>
<dbReference type="Gene3D" id="3.10.450.50">
    <property type="match status" value="1"/>
</dbReference>
<gene>
    <name evidence="10" type="ORF">HDG41_004155</name>
</gene>
<keyword evidence="6" id="KW-0804">Transcription</keyword>
<evidence type="ECO:0000259" key="9">
    <source>
        <dbReference type="Pfam" id="PF08281"/>
    </source>
</evidence>
<proteinExistence type="inferred from homology"/>
<keyword evidence="5" id="KW-0238">DNA-binding</keyword>
<feature type="domain" description="RNA polymerase sigma-70 region 2" evidence="8">
    <location>
        <begin position="81"/>
        <end position="147"/>
    </location>
</feature>
<name>A0A7W8LAI8_9BURK</name>